<protein>
    <recommendedName>
        <fullName evidence="2">Reverse transcriptase domain-containing protein</fullName>
    </recommendedName>
</protein>
<sequence length="648" mass="70659">MGVDLESAFDSLDRSFLESLLTSLRLPPAFRAWINILYAGADATIRAGGFYTIAFPLINGLRQGCAVSAALSSIATGLLLRRLELTLGVGNVTAYADDIILLFHRDEDFVRVATVFEEYKQASGVGVNLRKSAGLCCGAWRNRGDSPLGASFTVAHQEQHPLALLDSACRRWIPFTRGLSLVGRSRAANTLVGSVIQHHLNGYLPSPPTIAKLQARLARFVWGQDHTAWLPADVMARAVAIGGLGLLDLSTHLQLACLKGVQVALRGGRNTFSWLVKSGEAWIHHPPDGTRLRPRRLRLLKLWEEASNILGLNHRALPTAQPLDLPIIGGCRIDWASLRRCAYSGHEADAALKLALHALPHLAHPASVGPLCPACGSIDRSLSHRYWCCPSLRPIFREVFNIIGRPPDLQAWIFGGSGLEDDALSILASAKLRIYRYFVQVGLGEAVEDPLIAWSGTLLRRGLLPLSHFGSPGSPDIVPERPSNVSQSGEEISPEIRLQKKASEEKSKNQNYANSPAGVRHVNLAAERDVTAPTSAASSSANSANPASRSWGDTEMAEVESNDGYTLVGNKKRRLGSPPSEHTLRQPNKPGEQRGSQQHKRPTGPRKVPPQEIKATRKNIAEAKARQNSSTHENYIFVERCPEIPDYT</sequence>
<evidence type="ECO:0000313" key="3">
    <source>
        <dbReference type="EMBL" id="UYV63187.1"/>
    </source>
</evidence>
<feature type="compositionally biased region" description="Low complexity" evidence="1">
    <location>
        <begin position="531"/>
        <end position="548"/>
    </location>
</feature>
<accession>A0ABY6K3K5</accession>
<dbReference type="EMBL" id="CP092864">
    <property type="protein sequence ID" value="UYV63187.1"/>
    <property type="molecule type" value="Genomic_DNA"/>
</dbReference>
<feature type="domain" description="Reverse transcriptase" evidence="2">
    <location>
        <begin position="1"/>
        <end position="152"/>
    </location>
</feature>
<evidence type="ECO:0000313" key="4">
    <source>
        <dbReference type="Proteomes" id="UP001235939"/>
    </source>
</evidence>
<organism evidence="3 4">
    <name type="scientific">Cordylochernes scorpioides</name>
    <dbReference type="NCBI Taxonomy" id="51811"/>
    <lineage>
        <taxon>Eukaryota</taxon>
        <taxon>Metazoa</taxon>
        <taxon>Ecdysozoa</taxon>
        <taxon>Arthropoda</taxon>
        <taxon>Chelicerata</taxon>
        <taxon>Arachnida</taxon>
        <taxon>Pseudoscorpiones</taxon>
        <taxon>Cheliferoidea</taxon>
        <taxon>Chernetidae</taxon>
        <taxon>Cordylochernes</taxon>
    </lineage>
</organism>
<evidence type="ECO:0000259" key="2">
    <source>
        <dbReference type="PROSITE" id="PS50878"/>
    </source>
</evidence>
<proteinExistence type="predicted"/>
<dbReference type="InterPro" id="IPR043502">
    <property type="entry name" value="DNA/RNA_pol_sf"/>
</dbReference>
<name>A0ABY6K3K5_9ARAC</name>
<feature type="region of interest" description="Disordered" evidence="1">
    <location>
        <begin position="473"/>
        <end position="614"/>
    </location>
</feature>
<keyword evidence="4" id="KW-1185">Reference proteome</keyword>
<dbReference type="SUPFAM" id="SSF56672">
    <property type="entry name" value="DNA/RNA polymerases"/>
    <property type="match status" value="1"/>
</dbReference>
<dbReference type="PROSITE" id="PS50878">
    <property type="entry name" value="RT_POL"/>
    <property type="match status" value="1"/>
</dbReference>
<gene>
    <name evidence="3" type="ORF">LAZ67_2003382</name>
</gene>
<reference evidence="3 4" key="1">
    <citation type="submission" date="2022-01" db="EMBL/GenBank/DDBJ databases">
        <title>A chromosomal length assembly of Cordylochernes scorpioides.</title>
        <authorList>
            <person name="Zeh D."/>
            <person name="Zeh J."/>
        </authorList>
    </citation>
    <scope>NUCLEOTIDE SEQUENCE [LARGE SCALE GENOMIC DNA]</scope>
    <source>
        <strain evidence="3">IN4F17</strain>
        <tissue evidence="3">Whole Body</tissue>
    </source>
</reference>
<evidence type="ECO:0000256" key="1">
    <source>
        <dbReference type="SAM" id="MobiDB-lite"/>
    </source>
</evidence>
<dbReference type="InterPro" id="IPR000477">
    <property type="entry name" value="RT_dom"/>
</dbReference>
<dbReference type="Pfam" id="PF00078">
    <property type="entry name" value="RVT_1"/>
    <property type="match status" value="1"/>
</dbReference>
<feature type="compositionally biased region" description="Basic and acidic residues" evidence="1">
    <location>
        <begin position="497"/>
        <end position="508"/>
    </location>
</feature>
<dbReference type="PANTHER" id="PTHR19446">
    <property type="entry name" value="REVERSE TRANSCRIPTASES"/>
    <property type="match status" value="1"/>
</dbReference>
<dbReference type="Proteomes" id="UP001235939">
    <property type="component" value="Chromosome 02"/>
</dbReference>